<evidence type="ECO:0000313" key="2">
    <source>
        <dbReference type="Proteomes" id="UP000029585"/>
    </source>
</evidence>
<dbReference type="Proteomes" id="UP000029585">
    <property type="component" value="Unassembled WGS sequence"/>
</dbReference>
<dbReference type="Pfam" id="PF14190">
    <property type="entry name" value="DUF4313"/>
    <property type="match status" value="1"/>
</dbReference>
<proteinExistence type="predicted"/>
<dbReference type="AlphaFoldDB" id="A0A096B941"/>
<protein>
    <recommendedName>
        <fullName evidence="3">DUF4313 domain-containing protein</fullName>
    </recommendedName>
</protein>
<reference evidence="1 2" key="1">
    <citation type="submission" date="2011-08" db="EMBL/GenBank/DDBJ databases">
        <title>The Genome Sequence of Clostridium orbiscindens 1_3_50AFAA.</title>
        <authorList>
            <consortium name="The Broad Institute Genome Sequencing Platform"/>
            <person name="Earl A."/>
            <person name="Ward D."/>
            <person name="Feldgarden M."/>
            <person name="Gevers D."/>
            <person name="Daigneault M."/>
            <person name="Strauss J."/>
            <person name="Allen-Vercoe E."/>
            <person name="Young S.K."/>
            <person name="Zeng Q."/>
            <person name="Gargeya S."/>
            <person name="Fitzgerald M."/>
            <person name="Haas B."/>
            <person name="Abouelleil A."/>
            <person name="Alvarado L."/>
            <person name="Arachchi H.M."/>
            <person name="Berlin A."/>
            <person name="Brown A."/>
            <person name="Chapman S.B."/>
            <person name="Chen Z."/>
            <person name="Dunbar C."/>
            <person name="Freedman E."/>
            <person name="Gearin G."/>
            <person name="Gellesch M."/>
            <person name="Goldberg J."/>
            <person name="Griggs A."/>
            <person name="Gujja S."/>
            <person name="Heiman D."/>
            <person name="Howarth C."/>
            <person name="Larson L."/>
            <person name="Lui A."/>
            <person name="MacDonald P.J.P."/>
            <person name="Montmayeur A."/>
            <person name="Murphy C."/>
            <person name="Neiman D."/>
            <person name="Pearson M."/>
            <person name="Priest M."/>
            <person name="Roberts A."/>
            <person name="Saif S."/>
            <person name="Shea T."/>
            <person name="Shenoy N."/>
            <person name="Sisk P."/>
            <person name="Stolte C."/>
            <person name="Sykes S."/>
            <person name="Wortman J."/>
            <person name="Nusbaum C."/>
            <person name="Birren B."/>
        </authorList>
    </citation>
    <scope>NUCLEOTIDE SEQUENCE [LARGE SCALE GENOMIC DNA]</scope>
    <source>
        <strain evidence="1 2">1_3_50AFAA</strain>
    </source>
</reference>
<evidence type="ECO:0000313" key="1">
    <source>
        <dbReference type="EMBL" id="KGF55575.1"/>
    </source>
</evidence>
<keyword evidence="2" id="KW-1185">Reference proteome</keyword>
<dbReference type="RefSeq" id="WP_044940955.1">
    <property type="nucleotide sequence ID" value="NZ_KN174163.1"/>
</dbReference>
<accession>A0A096B941</accession>
<evidence type="ECO:0008006" key="3">
    <source>
        <dbReference type="Google" id="ProtNLM"/>
    </source>
</evidence>
<dbReference type="InterPro" id="IPR025462">
    <property type="entry name" value="DUF4313"/>
</dbReference>
<gene>
    <name evidence="1" type="ORF">HMPREF9460_01888</name>
</gene>
<dbReference type="HOGENOM" id="CLU_733155_0_0_9"/>
<dbReference type="PATRIC" id="fig|742738.3.peg.1939"/>
<comment type="caution">
    <text evidence="1">The sequence shown here is derived from an EMBL/GenBank/DDBJ whole genome shotgun (WGS) entry which is preliminary data.</text>
</comment>
<sequence>MNILHDKSSVKSSSAKWIDRGYAREDVHSLRLQYVYTPEQREANRQICDDGPDEAHRRIKRAAESKNAVMASVMAAIAREFICYQYESEDPAPYGSSRWELFFWCNDFSNTLHGYGLSGRDYSYFTLSFNLAQTVEQRAAVCGRVLQFLETRFHSNPNLEVAVQYTTWYDKGKIKADAKKVQHLLDGRQYTYGTKEGKFVVENGQLLFHPKYAKKYNYRVDDSDILAICWELDLTPNISTVPAQKPMPAMGRQGPLTFPYEKYGSVHPIQLKVSAYMDGNLAIAMHTWENGYAEPWASLTVNLDGERGKDCAFIDTNGDADFPVWLIRHGLAIPTGATQRSGYCEYPEYRFRADRLRELDPEGYAEYLSLQEGRCSA</sequence>
<dbReference type="eggNOG" id="ENOG502ZANQ">
    <property type="taxonomic scope" value="Bacteria"/>
</dbReference>
<organism evidence="1 2">
    <name type="scientific">Flavonifractor plautii 1_3_50AFAA</name>
    <dbReference type="NCBI Taxonomy" id="742738"/>
    <lineage>
        <taxon>Bacteria</taxon>
        <taxon>Bacillati</taxon>
        <taxon>Bacillota</taxon>
        <taxon>Clostridia</taxon>
        <taxon>Eubacteriales</taxon>
        <taxon>Oscillospiraceae</taxon>
        <taxon>Flavonifractor</taxon>
    </lineage>
</organism>
<name>A0A096B941_FLAPL</name>
<dbReference type="EMBL" id="ADLO01000056">
    <property type="protein sequence ID" value="KGF55575.1"/>
    <property type="molecule type" value="Genomic_DNA"/>
</dbReference>